<protein>
    <submittedName>
        <fullName evidence="2">Uncharacterized protein</fullName>
    </submittedName>
</protein>
<gene>
    <name evidence="2" type="ORF">GCM10011499_18190</name>
</gene>
<reference evidence="2 3" key="1">
    <citation type="journal article" date="2014" name="Int. J. Syst. Evol. Microbiol.">
        <title>Complete genome sequence of Corynebacterium casei LMG S-19264T (=DSM 44701T), isolated from a smear-ripened cheese.</title>
        <authorList>
            <consortium name="US DOE Joint Genome Institute (JGI-PGF)"/>
            <person name="Walter F."/>
            <person name="Albersmeier A."/>
            <person name="Kalinowski J."/>
            <person name="Ruckert C."/>
        </authorList>
    </citation>
    <scope>NUCLEOTIDE SEQUENCE [LARGE SCALE GENOMIC DNA]</scope>
    <source>
        <strain evidence="2 3">CGMCC 1.15896</strain>
    </source>
</reference>
<accession>A0A916VXH4</accession>
<comment type="caution">
    <text evidence="2">The sequence shown here is derived from an EMBL/GenBank/DDBJ whole genome shotgun (WGS) entry which is preliminary data.</text>
</comment>
<organism evidence="2 3">
    <name type="scientific">Pelagibacterium lentulum</name>
    <dbReference type="NCBI Taxonomy" id="2029865"/>
    <lineage>
        <taxon>Bacteria</taxon>
        <taxon>Pseudomonadati</taxon>
        <taxon>Pseudomonadota</taxon>
        <taxon>Alphaproteobacteria</taxon>
        <taxon>Hyphomicrobiales</taxon>
        <taxon>Devosiaceae</taxon>
        <taxon>Pelagibacterium</taxon>
    </lineage>
</organism>
<feature type="region of interest" description="Disordered" evidence="1">
    <location>
        <begin position="404"/>
        <end position="449"/>
    </location>
</feature>
<proteinExistence type="predicted"/>
<sequence length="449" mass="50008">MGARNLAQFTNNEAVVDVGDLTLMEKSQILYNHVNFGGQSQSWRTNVKPHLAAVAEVDGFLPGIAERLGDPNFTKGLEPRAASLVRFMKEPREHLVDTVNALDGPLQAALLLVYVHQAGFDPTDHNGAAADAVAELTGYSLTKLQDCFAELKGSFLKLSGTKWTFAHPTISDALTEILRQKPHMMAALIRGATIDTILSSFICEGSPAIRDALVVPSALDDALVDRLGRTPDELQLNWMLFQYLAYRASDAVIAKIVRQYPSVLTRRCWSYDLLARDPRMAAFGRAQRIGVLPSELRERAADELESAVFDDNDISFFEEEEILALLPSLRLAKLGLALRTRVLPSLEARIEQIVEDADLDEEPDSHFKNVLGILDWLEALGVDEDAEVLIEEARDQVRRSVGNLEERKRERDEESGDEIDWAHILSQEREAPAPNDESPKRSIFDDVDK</sequence>
<keyword evidence="3" id="KW-1185">Reference proteome</keyword>
<name>A0A916VXH4_9HYPH</name>
<evidence type="ECO:0000313" key="2">
    <source>
        <dbReference type="EMBL" id="GGA48731.1"/>
    </source>
</evidence>
<dbReference type="EMBL" id="BMKB01000003">
    <property type="protein sequence ID" value="GGA48731.1"/>
    <property type="molecule type" value="Genomic_DNA"/>
</dbReference>
<dbReference type="Proteomes" id="UP000596977">
    <property type="component" value="Unassembled WGS sequence"/>
</dbReference>
<feature type="compositionally biased region" description="Basic and acidic residues" evidence="1">
    <location>
        <begin position="426"/>
        <end position="449"/>
    </location>
</feature>
<evidence type="ECO:0000256" key="1">
    <source>
        <dbReference type="SAM" id="MobiDB-lite"/>
    </source>
</evidence>
<dbReference type="AlphaFoldDB" id="A0A916VXH4"/>
<evidence type="ECO:0000313" key="3">
    <source>
        <dbReference type="Proteomes" id="UP000596977"/>
    </source>
</evidence>